<evidence type="ECO:0000313" key="3">
    <source>
        <dbReference type="Proteomes" id="UP000664601"/>
    </source>
</evidence>
<organism evidence="2 3">
    <name type="scientific">Candidatus Enterococcus moelleringii</name>
    <dbReference type="NCBI Taxonomy" id="2815325"/>
    <lineage>
        <taxon>Bacteria</taxon>
        <taxon>Bacillati</taxon>
        <taxon>Bacillota</taxon>
        <taxon>Bacilli</taxon>
        <taxon>Lactobacillales</taxon>
        <taxon>Enterococcaceae</taxon>
        <taxon>Enterococcus</taxon>
    </lineage>
</organism>
<dbReference type="InterPro" id="IPR010998">
    <property type="entry name" value="Integrase_recombinase_N"/>
</dbReference>
<evidence type="ECO:0000313" key="2">
    <source>
        <dbReference type="EMBL" id="MBO1307949.1"/>
    </source>
</evidence>
<evidence type="ECO:0000256" key="1">
    <source>
        <dbReference type="ARBA" id="ARBA00023125"/>
    </source>
</evidence>
<accession>A0ABS3LEA4</accession>
<dbReference type="RefSeq" id="WP_207674944.1">
    <property type="nucleotide sequence ID" value="NZ_JAFREM010000029.1"/>
</dbReference>
<dbReference type="SUPFAM" id="SSF56349">
    <property type="entry name" value="DNA breaking-rejoining enzymes"/>
    <property type="match status" value="1"/>
</dbReference>
<comment type="caution">
    <text evidence="2">The sequence shown here is derived from an EMBL/GenBank/DDBJ whole genome shotgun (WGS) entry which is preliminary data.</text>
</comment>
<dbReference type="Proteomes" id="UP000664601">
    <property type="component" value="Unassembled WGS sequence"/>
</dbReference>
<protein>
    <submittedName>
        <fullName evidence="2">Uncharacterized protein</fullName>
    </submittedName>
</protein>
<dbReference type="EMBL" id="JAFREM010000029">
    <property type="protein sequence ID" value="MBO1307949.1"/>
    <property type="molecule type" value="Genomic_DNA"/>
</dbReference>
<keyword evidence="1" id="KW-0238">DNA-binding</keyword>
<dbReference type="InterPro" id="IPR011010">
    <property type="entry name" value="DNA_brk_join_enz"/>
</dbReference>
<keyword evidence="3" id="KW-1185">Reference proteome</keyword>
<gene>
    <name evidence="2" type="ORF">JZO70_17375</name>
</gene>
<name>A0ABS3LEA4_9ENTE</name>
<sequence>MGQEGSCYIRKDNRRGHSYNNRKKNEPTFQEWVTELTADQTIDWRAYDKLKHYVFPILGEKLLEQVDCFAIAELLLTWQKKEVMLETMQELIRLTHQTIDYAVERGLLLENLCTSIGGNKPKLSFLSVKDQSVFKQIVVEDRHNTGRAAIISMNTGLPIE</sequence>
<reference evidence="2 3" key="1">
    <citation type="submission" date="2021-03" db="EMBL/GenBank/DDBJ databases">
        <title>Enterococcal diversity collection.</title>
        <authorList>
            <person name="Gilmore M.S."/>
            <person name="Schwartzman J."/>
            <person name="Van Tyne D."/>
            <person name="Martin M."/>
            <person name="Earl A.M."/>
            <person name="Manson A.L."/>
            <person name="Straub T."/>
            <person name="Salamzade R."/>
            <person name="Saavedra J."/>
            <person name="Lebreton F."/>
            <person name="Prichula J."/>
            <person name="Schaufler K."/>
            <person name="Gaca A."/>
            <person name="Sgardioli B."/>
            <person name="Wagenaar J."/>
            <person name="Strong T."/>
        </authorList>
    </citation>
    <scope>NUCLEOTIDE SEQUENCE [LARGE SCALE GENOMIC DNA]</scope>
    <source>
        <strain evidence="2 3">669A</strain>
    </source>
</reference>
<proteinExistence type="predicted"/>
<dbReference type="Gene3D" id="1.10.150.130">
    <property type="match status" value="1"/>
</dbReference>